<organism evidence="7 8">
    <name type="scientific">Hanseniaspora opuntiae</name>
    <dbReference type="NCBI Taxonomy" id="211096"/>
    <lineage>
        <taxon>Eukaryota</taxon>
        <taxon>Fungi</taxon>
        <taxon>Dikarya</taxon>
        <taxon>Ascomycota</taxon>
        <taxon>Saccharomycotina</taxon>
        <taxon>Saccharomycetes</taxon>
        <taxon>Saccharomycodales</taxon>
        <taxon>Saccharomycodaceae</taxon>
        <taxon>Hanseniaspora</taxon>
    </lineage>
</organism>
<dbReference type="AlphaFoldDB" id="A0A1E5RBX6"/>
<dbReference type="GO" id="GO:0071028">
    <property type="term" value="P:nuclear mRNA surveillance"/>
    <property type="evidence" value="ECO:0007669"/>
    <property type="project" value="TreeGrafter"/>
</dbReference>
<comment type="subcellular location">
    <subcellularLocation>
        <location evidence="1">Cytoplasm</location>
    </subcellularLocation>
    <subcellularLocation>
        <location evidence="2">Nucleus</location>
        <location evidence="2">Nucleolus</location>
    </subcellularLocation>
</comment>
<dbReference type="GO" id="GO:0000467">
    <property type="term" value="P:exonucleolytic trimming to generate mature 3'-end of 5.8S rRNA from tricistronic rRNA transcript (SSU-rRNA, 5.8S rRNA, LSU-rRNA)"/>
    <property type="evidence" value="ECO:0007669"/>
    <property type="project" value="UniProtKB-ARBA"/>
</dbReference>
<name>A0A1E5RBX6_9ASCO</name>
<dbReference type="InterPro" id="IPR027408">
    <property type="entry name" value="PNPase/RNase_PH_dom_sf"/>
</dbReference>
<comment type="caution">
    <text evidence="7">The sequence shown here is derived from an EMBL/GenBank/DDBJ whole genome shotgun (WGS) entry which is preliminary data.</text>
</comment>
<dbReference type="GO" id="GO:0035925">
    <property type="term" value="F:mRNA 3'-UTR AU-rich region binding"/>
    <property type="evidence" value="ECO:0007669"/>
    <property type="project" value="TreeGrafter"/>
</dbReference>
<evidence type="ECO:0000256" key="1">
    <source>
        <dbReference type="ARBA" id="ARBA00004496"/>
    </source>
</evidence>
<keyword evidence="5" id="KW-0271">Exosome</keyword>
<dbReference type="GO" id="GO:0005730">
    <property type="term" value="C:nucleolus"/>
    <property type="evidence" value="ECO:0007669"/>
    <property type="project" value="UniProtKB-SubCell"/>
</dbReference>
<proteinExistence type="inferred from homology"/>
<dbReference type="GO" id="GO:0000176">
    <property type="term" value="C:nuclear exosome (RNase complex)"/>
    <property type="evidence" value="ECO:0007669"/>
    <property type="project" value="UniProtKB-ARBA"/>
</dbReference>
<reference evidence="8" key="1">
    <citation type="journal article" date="2016" name="Genome Announc.">
        <title>Genome sequences of three species of Hanseniaspora isolated from spontaneous wine fermentations.</title>
        <authorList>
            <person name="Sternes P.R."/>
            <person name="Lee D."/>
            <person name="Kutyna D.R."/>
            <person name="Borneman A.R."/>
        </authorList>
    </citation>
    <scope>NUCLEOTIDE SEQUENCE [LARGE SCALE GENOMIC DNA]</scope>
    <source>
        <strain evidence="8">AWRI3578</strain>
    </source>
</reference>
<dbReference type="SUPFAM" id="SSF54211">
    <property type="entry name" value="Ribosomal protein S5 domain 2-like"/>
    <property type="match status" value="1"/>
</dbReference>
<evidence type="ECO:0000256" key="2">
    <source>
        <dbReference type="ARBA" id="ARBA00004604"/>
    </source>
</evidence>
<dbReference type="Proteomes" id="UP000095605">
    <property type="component" value="Unassembled WGS sequence"/>
</dbReference>
<dbReference type="GO" id="GO:0034473">
    <property type="term" value="P:U1 snRNA 3'-end processing"/>
    <property type="evidence" value="ECO:0007669"/>
    <property type="project" value="TreeGrafter"/>
</dbReference>
<dbReference type="PANTHER" id="PTHR11097">
    <property type="entry name" value="EXOSOME COMPLEX EXONUCLEASE RIBOSOMAL RNA PROCESSING PROTEIN"/>
    <property type="match status" value="1"/>
</dbReference>
<dbReference type="GO" id="GO:0034476">
    <property type="term" value="P:U5 snRNA 3'-end processing"/>
    <property type="evidence" value="ECO:0007669"/>
    <property type="project" value="TreeGrafter"/>
</dbReference>
<sequence>MNVLFSKSEKSYFRESLIDDDSNQCLRLDGRGFKQMRTVEYSPSFLNNCNGSTRMVSQDGSEVIVSCKVQLLEVDTNLDDVSLMNELIQVDLSIPNLDNGSKLLTQMEDVLKENIVQHLKGTDKLKVTQKYSFQLFIDILAINCNTYPLGLISLATHKTLKNTLFPVLMSQDDDLMVEQVPVFHDHDMKLIEIPCSITFVVAIVGDNVLLVDPSEEELQIADNCLLLNYIEGKKVVGPIRTIQFNEEYSRSFNPKIISQALELINYVGEEVYTVL</sequence>
<dbReference type="InterPro" id="IPR020568">
    <property type="entry name" value="Ribosomal_Su5_D2-typ_SF"/>
</dbReference>
<dbReference type="InterPro" id="IPR050590">
    <property type="entry name" value="Exosome_comp_Rrp42_subfam"/>
</dbReference>
<protein>
    <recommendedName>
        <fullName evidence="6">Ribosomal RNA-processing protein 42</fullName>
    </recommendedName>
</protein>
<accession>A0A1E5RBX6</accession>
<dbReference type="GO" id="GO:0071035">
    <property type="term" value="P:nuclear polyadenylation-dependent rRNA catabolic process"/>
    <property type="evidence" value="ECO:0007669"/>
    <property type="project" value="TreeGrafter"/>
</dbReference>
<evidence type="ECO:0000256" key="5">
    <source>
        <dbReference type="ARBA" id="ARBA00022835"/>
    </source>
</evidence>
<evidence type="ECO:0000313" key="7">
    <source>
        <dbReference type="EMBL" id="OEJ84397.1"/>
    </source>
</evidence>
<dbReference type="Gene3D" id="3.30.230.70">
    <property type="entry name" value="GHMP Kinase, N-terminal domain"/>
    <property type="match status" value="1"/>
</dbReference>
<dbReference type="EMBL" id="LPNL01000006">
    <property type="protein sequence ID" value="OEJ84397.1"/>
    <property type="molecule type" value="Genomic_DNA"/>
</dbReference>
<comment type="similarity">
    <text evidence="3">Belongs to the RNase PH family.</text>
</comment>
<evidence type="ECO:0000313" key="8">
    <source>
        <dbReference type="Proteomes" id="UP000095605"/>
    </source>
</evidence>
<dbReference type="GO" id="GO:0016075">
    <property type="term" value="P:rRNA catabolic process"/>
    <property type="evidence" value="ECO:0007669"/>
    <property type="project" value="TreeGrafter"/>
</dbReference>
<keyword evidence="8" id="KW-1185">Reference proteome</keyword>
<dbReference type="OrthoDB" id="272245at2759"/>
<evidence type="ECO:0000256" key="4">
    <source>
        <dbReference type="ARBA" id="ARBA00022490"/>
    </source>
</evidence>
<dbReference type="PANTHER" id="PTHR11097:SF8">
    <property type="entry name" value="EXOSOME COMPLEX COMPONENT RRP42"/>
    <property type="match status" value="1"/>
</dbReference>
<dbReference type="GO" id="GO:0034475">
    <property type="term" value="P:U4 snRNA 3'-end processing"/>
    <property type="evidence" value="ECO:0007669"/>
    <property type="project" value="TreeGrafter"/>
</dbReference>
<dbReference type="GO" id="GO:0000177">
    <property type="term" value="C:cytoplasmic exosome (RNase complex)"/>
    <property type="evidence" value="ECO:0007669"/>
    <property type="project" value="TreeGrafter"/>
</dbReference>
<gene>
    <name evidence="7" type="ORF">AWRI3578_g2538</name>
</gene>
<dbReference type="GO" id="GO:0071038">
    <property type="term" value="P:TRAMP-dependent tRNA surveillance pathway"/>
    <property type="evidence" value="ECO:0007669"/>
    <property type="project" value="TreeGrafter"/>
</dbReference>
<evidence type="ECO:0000256" key="6">
    <source>
        <dbReference type="ARBA" id="ARBA00042523"/>
    </source>
</evidence>
<evidence type="ECO:0000256" key="3">
    <source>
        <dbReference type="ARBA" id="ARBA00006678"/>
    </source>
</evidence>
<keyword evidence="4" id="KW-0963">Cytoplasm</keyword>